<dbReference type="KEGG" id="tet:TTHERM_00189310"/>
<gene>
    <name evidence="2" type="ORF">TTHERM_00189310</name>
</gene>
<sequence length="627" mass="74543">MEILEIRDSQEQIKTQEYTNHNIFQDLKNFPRAGVFSLKYNQNNDSIRRTDEDKEEEKQQNGSQNSSSDEDKSNEELKLAIKFKQDKYRVEIRNKKNKQTLQTKRKAMMKQFQQHLQNIQGVRQKSEAQKENEYSSASEEFKQMKFENSIKELYESYQKGELNKLEEILEDIYILMRIDNKFVGNTNHIQFSYYLLEILKNAHSNSNCLIKCMQIICSIQDYFQLELNQPSILPNVLNHQHFIKILSSLVSTSLSSSISVHNNILYTLYVFTERDSKFIDDIIREQIIEKCVKNFDISQQANFDEQFDDTTWIYLIAVYSNLAQHCKFPKHLNYFATNINLFINMLRLKIEDGQSEQIFKYQILKSLSFLMRKESNFVNVFNNENDYIQLIQDQAKKYSNNYLLFSEIIDIVSCVTSIDENESLIYRLIFDFQDIQQNNQDNINEFFLLNAMISCLDEKVDINIDQKIYLTLLNILLSGNECLQKCKQFKLCNKLIKILQSEQNEQSYSTCLDVIRSYVILMDEIQDYNEIFEIANSTELLQNYFNQTQNFQKQTILLQLCLLQHFLYAGDKIQQQQPLIYTENPIKTILQKYHQLEYLNEFQYDSSKQIYQICQQIITQYLDNTLE</sequence>
<accession>I7M1H6</accession>
<feature type="region of interest" description="Disordered" evidence="1">
    <location>
        <begin position="41"/>
        <end position="75"/>
    </location>
</feature>
<dbReference type="GeneID" id="7823628"/>
<dbReference type="Proteomes" id="UP000009168">
    <property type="component" value="Unassembled WGS sequence"/>
</dbReference>
<name>I7M1H6_TETTS</name>
<dbReference type="RefSeq" id="XP_001016607.3">
    <property type="nucleotide sequence ID" value="XM_001016607.3"/>
</dbReference>
<dbReference type="InParanoid" id="I7M1H6"/>
<dbReference type="EMBL" id="GG662693">
    <property type="protein sequence ID" value="EAR96362.3"/>
    <property type="molecule type" value="Genomic_DNA"/>
</dbReference>
<evidence type="ECO:0000313" key="2">
    <source>
        <dbReference type="EMBL" id="EAR96362.3"/>
    </source>
</evidence>
<dbReference type="SUPFAM" id="SSF48371">
    <property type="entry name" value="ARM repeat"/>
    <property type="match status" value="1"/>
</dbReference>
<keyword evidence="3" id="KW-1185">Reference proteome</keyword>
<proteinExistence type="predicted"/>
<dbReference type="InterPro" id="IPR011989">
    <property type="entry name" value="ARM-like"/>
</dbReference>
<evidence type="ECO:0000313" key="3">
    <source>
        <dbReference type="Proteomes" id="UP000009168"/>
    </source>
</evidence>
<evidence type="ECO:0000256" key="1">
    <source>
        <dbReference type="SAM" id="MobiDB-lite"/>
    </source>
</evidence>
<protein>
    <recommendedName>
        <fullName evidence="4">Armadillo-type fold</fullName>
    </recommendedName>
</protein>
<evidence type="ECO:0008006" key="4">
    <source>
        <dbReference type="Google" id="ProtNLM"/>
    </source>
</evidence>
<dbReference type="AlphaFoldDB" id="I7M1H6"/>
<dbReference type="InterPro" id="IPR016024">
    <property type="entry name" value="ARM-type_fold"/>
</dbReference>
<dbReference type="Gene3D" id="1.25.10.10">
    <property type="entry name" value="Leucine-rich Repeat Variant"/>
    <property type="match status" value="1"/>
</dbReference>
<organism evidence="2 3">
    <name type="scientific">Tetrahymena thermophila (strain SB210)</name>
    <dbReference type="NCBI Taxonomy" id="312017"/>
    <lineage>
        <taxon>Eukaryota</taxon>
        <taxon>Sar</taxon>
        <taxon>Alveolata</taxon>
        <taxon>Ciliophora</taxon>
        <taxon>Intramacronucleata</taxon>
        <taxon>Oligohymenophorea</taxon>
        <taxon>Hymenostomatida</taxon>
        <taxon>Tetrahymenina</taxon>
        <taxon>Tetrahymenidae</taxon>
        <taxon>Tetrahymena</taxon>
    </lineage>
</organism>
<feature type="compositionally biased region" description="Basic and acidic residues" evidence="1">
    <location>
        <begin position="46"/>
        <end position="59"/>
    </location>
</feature>
<reference evidence="3" key="1">
    <citation type="journal article" date="2006" name="PLoS Biol.">
        <title>Macronuclear genome sequence of the ciliate Tetrahymena thermophila, a model eukaryote.</title>
        <authorList>
            <person name="Eisen J.A."/>
            <person name="Coyne R.S."/>
            <person name="Wu M."/>
            <person name="Wu D."/>
            <person name="Thiagarajan M."/>
            <person name="Wortman J.R."/>
            <person name="Badger J.H."/>
            <person name="Ren Q."/>
            <person name="Amedeo P."/>
            <person name="Jones K.M."/>
            <person name="Tallon L.J."/>
            <person name="Delcher A.L."/>
            <person name="Salzberg S.L."/>
            <person name="Silva J.C."/>
            <person name="Haas B.J."/>
            <person name="Majoros W.H."/>
            <person name="Farzad M."/>
            <person name="Carlton J.M."/>
            <person name="Smith R.K. Jr."/>
            <person name="Garg J."/>
            <person name="Pearlman R.E."/>
            <person name="Karrer K.M."/>
            <person name="Sun L."/>
            <person name="Manning G."/>
            <person name="Elde N.C."/>
            <person name="Turkewitz A.P."/>
            <person name="Asai D.J."/>
            <person name="Wilkes D.E."/>
            <person name="Wang Y."/>
            <person name="Cai H."/>
            <person name="Collins K."/>
            <person name="Stewart B.A."/>
            <person name="Lee S.R."/>
            <person name="Wilamowska K."/>
            <person name="Weinberg Z."/>
            <person name="Ruzzo W.L."/>
            <person name="Wloga D."/>
            <person name="Gaertig J."/>
            <person name="Frankel J."/>
            <person name="Tsao C.-C."/>
            <person name="Gorovsky M.A."/>
            <person name="Keeling P.J."/>
            <person name="Waller R.F."/>
            <person name="Patron N.J."/>
            <person name="Cherry J.M."/>
            <person name="Stover N.A."/>
            <person name="Krieger C.J."/>
            <person name="del Toro C."/>
            <person name="Ryder H.F."/>
            <person name="Williamson S.C."/>
            <person name="Barbeau R.A."/>
            <person name="Hamilton E.P."/>
            <person name="Orias E."/>
        </authorList>
    </citation>
    <scope>NUCLEOTIDE SEQUENCE [LARGE SCALE GENOMIC DNA]</scope>
    <source>
        <strain evidence="3">SB210</strain>
    </source>
</reference>